<dbReference type="InterPro" id="IPR046239">
    <property type="entry name" value="DUF6272"/>
</dbReference>
<organism evidence="1 2">
    <name type="scientific">Paenibacillus baimaensis</name>
    <dbReference type="NCBI Taxonomy" id="2982185"/>
    <lineage>
        <taxon>Bacteria</taxon>
        <taxon>Bacillati</taxon>
        <taxon>Bacillota</taxon>
        <taxon>Bacilli</taxon>
        <taxon>Bacillales</taxon>
        <taxon>Paenibacillaceae</taxon>
        <taxon>Paenibacillus</taxon>
    </lineage>
</organism>
<dbReference type="EMBL" id="JAOQIO010000115">
    <property type="protein sequence ID" value="MCU6797222.1"/>
    <property type="molecule type" value="Genomic_DNA"/>
</dbReference>
<accession>A0ABT2URE3</accession>
<protein>
    <submittedName>
        <fullName evidence="1">SiaB family protein kinase</fullName>
    </submittedName>
</protein>
<keyword evidence="2" id="KW-1185">Reference proteome</keyword>
<evidence type="ECO:0000313" key="1">
    <source>
        <dbReference type="EMBL" id="MCU6797222.1"/>
    </source>
</evidence>
<dbReference type="RefSeq" id="WP_076233076.1">
    <property type="nucleotide sequence ID" value="NZ_JAOQIO010000115.1"/>
</dbReference>
<dbReference type="Pfam" id="PF19788">
    <property type="entry name" value="DUF6272"/>
    <property type="match status" value="1"/>
</dbReference>
<dbReference type="NCBIfam" id="NF038262">
    <property type="entry name" value="SiaB_fam_kinase"/>
    <property type="match status" value="1"/>
</dbReference>
<name>A0ABT2URE3_9BACL</name>
<keyword evidence="1" id="KW-0808">Transferase</keyword>
<proteinExistence type="predicted"/>
<reference evidence="1 2" key="1">
    <citation type="submission" date="2022-09" db="EMBL/GenBank/DDBJ databases">
        <authorList>
            <person name="Han X.L."/>
            <person name="Wang Q."/>
            <person name="Lu T."/>
        </authorList>
    </citation>
    <scope>NUCLEOTIDE SEQUENCE [LARGE SCALE GENOMIC DNA]</scope>
    <source>
        <strain evidence="1 2">WQ 127069</strain>
    </source>
</reference>
<dbReference type="Proteomes" id="UP001652445">
    <property type="component" value="Unassembled WGS sequence"/>
</dbReference>
<dbReference type="GO" id="GO:0016301">
    <property type="term" value="F:kinase activity"/>
    <property type="evidence" value="ECO:0007669"/>
    <property type="project" value="UniProtKB-KW"/>
</dbReference>
<keyword evidence="1" id="KW-0418">Kinase</keyword>
<sequence length="182" mass="20797">MNHKLLELQTLLREHSLLITFSGKFTQSIIEELGEAVKKYLETEKRPQNAIFDLFSIFIEQTQNIKNYCSLMQDSDFGDRISESCIVTIGKTETGNYVCSGNQIQNRDTAKLIKALDEINLLDKEELKKMYKMKRKQDISELEGSGAGLGLIDIARKVKQPLEYTITELDSQFSFFTLKATV</sequence>
<evidence type="ECO:0000313" key="2">
    <source>
        <dbReference type="Proteomes" id="UP001652445"/>
    </source>
</evidence>
<gene>
    <name evidence="1" type="ORF">OB236_34350</name>
</gene>
<comment type="caution">
    <text evidence="1">The sequence shown here is derived from an EMBL/GenBank/DDBJ whole genome shotgun (WGS) entry which is preliminary data.</text>
</comment>